<accession>A0A165W7Q6</accession>
<protein>
    <recommendedName>
        <fullName evidence="1">CASTOR ACT domain-containing protein</fullName>
    </recommendedName>
</protein>
<dbReference type="InterPro" id="IPR016540">
    <property type="entry name" value="UCP008459"/>
</dbReference>
<dbReference type="InterPro" id="IPR051719">
    <property type="entry name" value="CASTOR_mTORC1"/>
</dbReference>
<dbReference type="InterPro" id="IPR045865">
    <property type="entry name" value="ACT-like_dom_sf"/>
</dbReference>
<dbReference type="InParanoid" id="A0A165W7Q6"/>
<dbReference type="GO" id="GO:0006520">
    <property type="term" value="P:amino acid metabolic process"/>
    <property type="evidence" value="ECO:0007669"/>
    <property type="project" value="UniProtKB-ARBA"/>
</dbReference>
<dbReference type="EMBL" id="KV425551">
    <property type="protein sequence ID" value="KZT30798.1"/>
    <property type="molecule type" value="Genomic_DNA"/>
</dbReference>
<name>A0A165W7Q6_9AGAM</name>
<dbReference type="PIRSF" id="PIRSF008459">
    <property type="entry name" value="UCP008459"/>
    <property type="match status" value="1"/>
</dbReference>
<gene>
    <name evidence="2" type="ORF">NEOLEDRAFT_36683</name>
</gene>
<proteinExistence type="predicted"/>
<evidence type="ECO:0000259" key="1">
    <source>
        <dbReference type="Pfam" id="PF13840"/>
    </source>
</evidence>
<dbReference type="PANTHER" id="PTHR31131:SF6">
    <property type="entry name" value="CASTOR ACT DOMAIN-CONTAINING PROTEIN"/>
    <property type="match status" value="1"/>
</dbReference>
<reference evidence="2 3" key="1">
    <citation type="journal article" date="2016" name="Mol. Biol. Evol.">
        <title>Comparative Genomics of Early-Diverging Mushroom-Forming Fungi Provides Insights into the Origins of Lignocellulose Decay Capabilities.</title>
        <authorList>
            <person name="Nagy L.G."/>
            <person name="Riley R."/>
            <person name="Tritt A."/>
            <person name="Adam C."/>
            <person name="Daum C."/>
            <person name="Floudas D."/>
            <person name="Sun H."/>
            <person name="Yadav J.S."/>
            <person name="Pangilinan J."/>
            <person name="Larsson K.H."/>
            <person name="Matsuura K."/>
            <person name="Barry K."/>
            <person name="Labutti K."/>
            <person name="Kuo R."/>
            <person name="Ohm R.A."/>
            <person name="Bhattacharya S.S."/>
            <person name="Shirouzu T."/>
            <person name="Yoshinaga Y."/>
            <person name="Martin F.M."/>
            <person name="Grigoriev I.V."/>
            <person name="Hibbett D.S."/>
        </authorList>
    </citation>
    <scope>NUCLEOTIDE SEQUENCE [LARGE SCALE GENOMIC DNA]</scope>
    <source>
        <strain evidence="2 3">HHB14362 ss-1</strain>
    </source>
</reference>
<dbReference type="Proteomes" id="UP000076761">
    <property type="component" value="Unassembled WGS sequence"/>
</dbReference>
<dbReference type="PANTHER" id="PTHR31131">
    <property type="entry name" value="CHROMOSOME 1, WHOLE GENOME SHOTGUN SEQUENCE"/>
    <property type="match status" value="1"/>
</dbReference>
<feature type="domain" description="CASTOR ACT" evidence="1">
    <location>
        <begin position="74"/>
        <end position="133"/>
    </location>
</feature>
<dbReference type="AlphaFoldDB" id="A0A165W7Q6"/>
<dbReference type="SUPFAM" id="SSF55021">
    <property type="entry name" value="ACT-like"/>
    <property type="match status" value="2"/>
</dbReference>
<evidence type="ECO:0000313" key="3">
    <source>
        <dbReference type="Proteomes" id="UP000076761"/>
    </source>
</evidence>
<dbReference type="Gene3D" id="3.30.2130.10">
    <property type="entry name" value="VC0802-like"/>
    <property type="match status" value="1"/>
</dbReference>
<keyword evidence="3" id="KW-1185">Reference proteome</keyword>
<dbReference type="Pfam" id="PF13840">
    <property type="entry name" value="ACT_7"/>
    <property type="match status" value="1"/>
</dbReference>
<dbReference type="GO" id="GO:0046394">
    <property type="term" value="P:carboxylic acid biosynthetic process"/>
    <property type="evidence" value="ECO:0007669"/>
    <property type="project" value="UniProtKB-ARBA"/>
</dbReference>
<dbReference type="InterPro" id="IPR027795">
    <property type="entry name" value="CASTOR_ACT_dom"/>
</dbReference>
<dbReference type="OrthoDB" id="58529at2759"/>
<organism evidence="2 3">
    <name type="scientific">Neolentinus lepideus HHB14362 ss-1</name>
    <dbReference type="NCBI Taxonomy" id="1314782"/>
    <lineage>
        <taxon>Eukaryota</taxon>
        <taxon>Fungi</taxon>
        <taxon>Dikarya</taxon>
        <taxon>Basidiomycota</taxon>
        <taxon>Agaricomycotina</taxon>
        <taxon>Agaricomycetes</taxon>
        <taxon>Gloeophyllales</taxon>
        <taxon>Gloeophyllaceae</taxon>
        <taxon>Neolentinus</taxon>
    </lineage>
</organism>
<evidence type="ECO:0000313" key="2">
    <source>
        <dbReference type="EMBL" id="KZT30798.1"/>
    </source>
</evidence>
<sequence>MPPPASLAAFHLTVLPQTFYVIQLNPEEKIPDNLIDQIRSSSEHPLFSITRTPEEISIVGEYESDSQSQEKYATWRCIKIAGPMDFGVTGVMCNFTTPLKAAEVPVFAVSTWNTDYVLVPNDKLELAQKALQDDGWVFVGQ</sequence>